<dbReference type="GO" id="GO:0015740">
    <property type="term" value="P:C4-dicarboxylate transport"/>
    <property type="evidence" value="ECO:0007669"/>
    <property type="project" value="TreeGrafter"/>
</dbReference>
<comment type="similarity">
    <text evidence="8">Belongs to the TRAP transporter small permease family.</text>
</comment>
<dbReference type="InterPro" id="IPR055348">
    <property type="entry name" value="DctQ"/>
</dbReference>
<evidence type="ECO:0000313" key="12">
    <source>
        <dbReference type="Proteomes" id="UP000219252"/>
    </source>
</evidence>
<keyword evidence="5 9" id="KW-0812">Transmembrane</keyword>
<name>A0A285UEX2_9BACL</name>
<dbReference type="PANTHER" id="PTHR35011:SF5">
    <property type="entry name" value="SIALIC ACID TRAP TRANSPORTER SMALL PERMEASE PROTEIN SIAQ"/>
    <property type="match status" value="1"/>
</dbReference>
<gene>
    <name evidence="11" type="ORF">SAMN05877842_107141</name>
</gene>
<evidence type="ECO:0000256" key="2">
    <source>
        <dbReference type="ARBA" id="ARBA00022448"/>
    </source>
</evidence>
<dbReference type="RefSeq" id="WP_097149730.1">
    <property type="nucleotide sequence ID" value="NZ_OBQC01000007.1"/>
</dbReference>
<dbReference type="AlphaFoldDB" id="A0A285UEX2"/>
<evidence type="ECO:0000256" key="8">
    <source>
        <dbReference type="ARBA" id="ARBA00038436"/>
    </source>
</evidence>
<evidence type="ECO:0000313" key="11">
    <source>
        <dbReference type="EMBL" id="SOC40227.1"/>
    </source>
</evidence>
<reference evidence="12" key="1">
    <citation type="submission" date="2017-08" db="EMBL/GenBank/DDBJ databases">
        <authorList>
            <person name="Varghese N."/>
            <person name="Submissions S."/>
        </authorList>
    </citation>
    <scope>NUCLEOTIDE SEQUENCE [LARGE SCALE GENOMIC DNA]</scope>
    <source>
        <strain evidence="12">JC23</strain>
    </source>
</reference>
<dbReference type="InterPro" id="IPR007387">
    <property type="entry name" value="TRAP_DctQ"/>
</dbReference>
<dbReference type="Pfam" id="PF04290">
    <property type="entry name" value="DctQ"/>
    <property type="match status" value="1"/>
</dbReference>
<evidence type="ECO:0000256" key="7">
    <source>
        <dbReference type="ARBA" id="ARBA00023136"/>
    </source>
</evidence>
<protein>
    <submittedName>
        <fullName evidence="11">TRAP-type C4-dicarboxylate transport system permease small subunit</fullName>
    </submittedName>
</protein>
<accession>A0A285UEX2</accession>
<dbReference type="EMBL" id="OBQC01000007">
    <property type="protein sequence ID" value="SOC40227.1"/>
    <property type="molecule type" value="Genomic_DNA"/>
</dbReference>
<dbReference type="GO" id="GO:0005886">
    <property type="term" value="C:plasma membrane"/>
    <property type="evidence" value="ECO:0007669"/>
    <property type="project" value="UniProtKB-SubCell"/>
</dbReference>
<keyword evidence="4" id="KW-0997">Cell inner membrane</keyword>
<feature type="domain" description="Tripartite ATP-independent periplasmic transporters DctQ component" evidence="10">
    <location>
        <begin position="29"/>
        <end position="156"/>
    </location>
</feature>
<dbReference type="GO" id="GO:0022857">
    <property type="term" value="F:transmembrane transporter activity"/>
    <property type="evidence" value="ECO:0007669"/>
    <property type="project" value="TreeGrafter"/>
</dbReference>
<evidence type="ECO:0000256" key="9">
    <source>
        <dbReference type="SAM" id="Phobius"/>
    </source>
</evidence>
<feature type="transmembrane region" description="Helical" evidence="9">
    <location>
        <begin position="132"/>
        <end position="154"/>
    </location>
</feature>
<evidence type="ECO:0000256" key="1">
    <source>
        <dbReference type="ARBA" id="ARBA00004429"/>
    </source>
</evidence>
<keyword evidence="6 9" id="KW-1133">Transmembrane helix</keyword>
<sequence length="169" mass="19078">MTNLMNKTLDTVENVLAAVAGIFILLSMFTIVLEVIVRSTIGHSFVWVQEYNEYLLLYIPFLAGAWLLRNNDHVVINLIDNILGKSSTVLNVIVAVLGFIAMAVLFYYSTIVTIDIFERGVKSTTVLRTPQVYIYIVIPIGSLLMALEFLRTFFKAIYLKKNHEGKGEL</sequence>
<organism evidence="11 12">
    <name type="scientific">Ureibacillus acetophenoni</name>
    <dbReference type="NCBI Taxonomy" id="614649"/>
    <lineage>
        <taxon>Bacteria</taxon>
        <taxon>Bacillati</taxon>
        <taxon>Bacillota</taxon>
        <taxon>Bacilli</taxon>
        <taxon>Bacillales</taxon>
        <taxon>Caryophanaceae</taxon>
        <taxon>Ureibacillus</taxon>
    </lineage>
</organism>
<proteinExistence type="inferred from homology"/>
<comment type="subcellular location">
    <subcellularLocation>
        <location evidence="1">Cell inner membrane</location>
        <topology evidence="1">Multi-pass membrane protein</topology>
    </subcellularLocation>
</comment>
<feature type="transmembrane region" description="Helical" evidence="9">
    <location>
        <begin position="51"/>
        <end position="68"/>
    </location>
</feature>
<feature type="transmembrane region" description="Helical" evidence="9">
    <location>
        <begin position="89"/>
        <end position="112"/>
    </location>
</feature>
<keyword evidence="12" id="KW-1185">Reference proteome</keyword>
<dbReference type="Proteomes" id="UP000219252">
    <property type="component" value="Unassembled WGS sequence"/>
</dbReference>
<feature type="transmembrane region" description="Helical" evidence="9">
    <location>
        <begin position="12"/>
        <end position="31"/>
    </location>
</feature>
<keyword evidence="3" id="KW-1003">Cell membrane</keyword>
<keyword evidence="7 9" id="KW-0472">Membrane</keyword>
<evidence type="ECO:0000256" key="6">
    <source>
        <dbReference type="ARBA" id="ARBA00022989"/>
    </source>
</evidence>
<dbReference type="OrthoDB" id="2085311at2"/>
<evidence type="ECO:0000256" key="5">
    <source>
        <dbReference type="ARBA" id="ARBA00022692"/>
    </source>
</evidence>
<keyword evidence="2" id="KW-0813">Transport</keyword>
<evidence type="ECO:0000259" key="10">
    <source>
        <dbReference type="Pfam" id="PF04290"/>
    </source>
</evidence>
<evidence type="ECO:0000256" key="4">
    <source>
        <dbReference type="ARBA" id="ARBA00022519"/>
    </source>
</evidence>
<dbReference type="PANTHER" id="PTHR35011">
    <property type="entry name" value="2,3-DIKETO-L-GULONATE TRAP TRANSPORTER SMALL PERMEASE PROTEIN YIAM"/>
    <property type="match status" value="1"/>
</dbReference>
<evidence type="ECO:0000256" key="3">
    <source>
        <dbReference type="ARBA" id="ARBA00022475"/>
    </source>
</evidence>